<feature type="transmembrane region" description="Helical" evidence="1">
    <location>
        <begin position="252"/>
        <end position="270"/>
    </location>
</feature>
<feature type="transmembrane region" description="Helical" evidence="1">
    <location>
        <begin position="118"/>
        <end position="134"/>
    </location>
</feature>
<feature type="transmembrane region" description="Helical" evidence="1">
    <location>
        <begin position="9"/>
        <end position="26"/>
    </location>
</feature>
<accession>A0ABT4Q549</accession>
<evidence type="ECO:0000313" key="3">
    <source>
        <dbReference type="Proteomes" id="UP001527882"/>
    </source>
</evidence>
<feature type="transmembrane region" description="Helical" evidence="1">
    <location>
        <begin position="277"/>
        <end position="299"/>
    </location>
</feature>
<dbReference type="Pfam" id="PF10101">
    <property type="entry name" value="DUF2339"/>
    <property type="match status" value="2"/>
</dbReference>
<dbReference type="PANTHER" id="PTHR38434:SF1">
    <property type="entry name" value="BLL2549 PROTEIN"/>
    <property type="match status" value="1"/>
</dbReference>
<evidence type="ECO:0000313" key="2">
    <source>
        <dbReference type="EMBL" id="MCZ8512003.1"/>
    </source>
</evidence>
<feature type="transmembrane region" description="Helical" evidence="1">
    <location>
        <begin position="167"/>
        <end position="186"/>
    </location>
</feature>
<name>A0ABT4Q549_9BACL</name>
<gene>
    <name evidence="2" type="ORF">O9H85_06100</name>
</gene>
<keyword evidence="3" id="KW-1185">Reference proteome</keyword>
<feature type="transmembrane region" description="Helical" evidence="1">
    <location>
        <begin position="401"/>
        <end position="423"/>
    </location>
</feature>
<feature type="transmembrane region" description="Helical" evidence="1">
    <location>
        <begin position="435"/>
        <end position="456"/>
    </location>
</feature>
<reference evidence="2 3" key="1">
    <citation type="submission" date="2022-12" db="EMBL/GenBank/DDBJ databases">
        <title>Draft genome sequence of Paenibacillus sp. dW9.</title>
        <authorList>
            <person name="Choi E.-W."/>
            <person name="Kim D.-U."/>
        </authorList>
    </citation>
    <scope>NUCLEOTIDE SEQUENCE [LARGE SCALE GENOMIC DNA]</scope>
    <source>
        <strain evidence="3">dW9</strain>
    </source>
</reference>
<feature type="transmembrane region" description="Helical" evidence="1">
    <location>
        <begin position="68"/>
        <end position="88"/>
    </location>
</feature>
<feature type="transmembrane region" description="Helical" evidence="1">
    <location>
        <begin position="226"/>
        <end position="246"/>
    </location>
</feature>
<keyword evidence="1" id="KW-0472">Membrane</keyword>
<dbReference type="RefSeq" id="WP_269880393.1">
    <property type="nucleotide sequence ID" value="NZ_JAQAGZ010000003.1"/>
</dbReference>
<feature type="transmembrane region" description="Helical" evidence="1">
    <location>
        <begin position="38"/>
        <end position="56"/>
    </location>
</feature>
<keyword evidence="1" id="KW-0812">Transmembrane</keyword>
<dbReference type="InterPro" id="IPR019286">
    <property type="entry name" value="DUF2339_TM"/>
</dbReference>
<feature type="transmembrane region" description="Helical" evidence="1">
    <location>
        <begin position="463"/>
        <end position="484"/>
    </location>
</feature>
<dbReference type="Proteomes" id="UP001527882">
    <property type="component" value="Unassembled WGS sequence"/>
</dbReference>
<comment type="caution">
    <text evidence="2">The sequence shown here is derived from an EMBL/GenBank/DDBJ whole genome shotgun (WGS) entry which is preliminary data.</text>
</comment>
<feature type="transmembrane region" description="Helical" evidence="1">
    <location>
        <begin position="198"/>
        <end position="219"/>
    </location>
</feature>
<feature type="transmembrane region" description="Helical" evidence="1">
    <location>
        <begin position="332"/>
        <end position="350"/>
    </location>
</feature>
<proteinExistence type="predicted"/>
<feature type="transmembrane region" description="Helical" evidence="1">
    <location>
        <begin position="305"/>
        <end position="325"/>
    </location>
</feature>
<organism evidence="2 3">
    <name type="scientific">Paenibacillus gyeongsangnamensis</name>
    <dbReference type="NCBI Taxonomy" id="3388067"/>
    <lineage>
        <taxon>Bacteria</taxon>
        <taxon>Bacillati</taxon>
        <taxon>Bacillota</taxon>
        <taxon>Bacilli</taxon>
        <taxon>Bacillales</taxon>
        <taxon>Paenibacillaceae</taxon>
        <taxon>Paenibacillus</taxon>
    </lineage>
</organism>
<protein>
    <submittedName>
        <fullName evidence="2">DUF2339 domain-containing protein</fullName>
    </submittedName>
</protein>
<feature type="transmembrane region" description="Helical" evidence="1">
    <location>
        <begin position="490"/>
        <end position="509"/>
    </location>
</feature>
<feature type="transmembrane region" description="Helical" evidence="1">
    <location>
        <begin position="94"/>
        <end position="111"/>
    </location>
</feature>
<feature type="transmembrane region" description="Helical" evidence="1">
    <location>
        <begin position="370"/>
        <end position="389"/>
    </location>
</feature>
<dbReference type="PANTHER" id="PTHR38434">
    <property type="entry name" value="BLL2549 PROTEIN"/>
    <property type="match status" value="1"/>
</dbReference>
<sequence length="533" mass="59984">MNEMLRRSWIHLLGTLFMVCAFIYLLKYTWSQSWVSEPLKIGLGLLVGAAGLIASFKLLERRRLAGELSAGLGVAVLYTTFAFAGIYFALWDSLTVFLCMLALTLGMSFLSYKLQLRLLMNLGLLGGLAAPMILRPETDQVFTLFLYLLVLNTAYFLISIRKQWTELRLTAFIGTWLLYAIYYVQFHPVSAGYWSLPFRYALSAFAFYVLALLLSSWACAKKFDGLNLYLGIVNAVIFGLWASAILDPSVSFAYPLGLMGLLYVLLALIVHRLEGAFTVPVLTKLFGGLLLLLIASVQFGKGWDIKPLVNVLLWLAVASGLLIAGKLRRLDTLRAAAAVIWLAVGCYWFATTWDTPWGIWFGVYLPFLNWAAFAWELLAAMGFYLSLHTDFARLREDDRRILSIALSLLSHLVVGGLLTLQMLNLIEYYRLGRWLDANLTLSLSWGVYALLLFLWGAYSRQQVYRAFGSIVLLCVAVKTLLFDLYGSETIYKIIVLFALGLLSYGIAYINSRWQRKRAPEPLTGSEANEMSQE</sequence>
<dbReference type="EMBL" id="JAQAGZ010000003">
    <property type="protein sequence ID" value="MCZ8512003.1"/>
    <property type="molecule type" value="Genomic_DNA"/>
</dbReference>
<evidence type="ECO:0000256" key="1">
    <source>
        <dbReference type="SAM" id="Phobius"/>
    </source>
</evidence>
<feature type="transmembrane region" description="Helical" evidence="1">
    <location>
        <begin position="140"/>
        <end position="160"/>
    </location>
</feature>
<keyword evidence="1" id="KW-1133">Transmembrane helix</keyword>